<feature type="transmembrane region" description="Helical" evidence="5">
    <location>
        <begin position="114"/>
        <end position="132"/>
    </location>
</feature>
<feature type="transmembrane region" description="Helical" evidence="5">
    <location>
        <begin position="34"/>
        <end position="53"/>
    </location>
</feature>
<evidence type="ECO:0000259" key="6">
    <source>
        <dbReference type="Pfam" id="PF01794"/>
    </source>
</evidence>
<keyword evidence="2 5" id="KW-0812">Transmembrane</keyword>
<organism evidence="7 8">
    <name type="scientific">Albimonas donghaensis</name>
    <dbReference type="NCBI Taxonomy" id="356660"/>
    <lineage>
        <taxon>Bacteria</taxon>
        <taxon>Pseudomonadati</taxon>
        <taxon>Pseudomonadota</taxon>
        <taxon>Alphaproteobacteria</taxon>
        <taxon>Rhodobacterales</taxon>
        <taxon>Paracoccaceae</taxon>
        <taxon>Albimonas</taxon>
    </lineage>
</organism>
<feature type="domain" description="Ferric oxidoreductase" evidence="6">
    <location>
        <begin position="43"/>
        <end position="159"/>
    </location>
</feature>
<dbReference type="InterPro" id="IPR013130">
    <property type="entry name" value="Fe3_Rdtase_TM_dom"/>
</dbReference>
<protein>
    <recommendedName>
        <fullName evidence="6">Ferric oxidoreductase domain-containing protein</fullName>
    </recommendedName>
</protein>
<dbReference type="AlphaFoldDB" id="A0A1H2QHW6"/>
<comment type="subcellular location">
    <subcellularLocation>
        <location evidence="1">Membrane</location>
        <topology evidence="1">Multi-pass membrane protein</topology>
    </subcellularLocation>
</comment>
<accession>A0A1H2QHW6</accession>
<dbReference type="STRING" id="356660.SAMN05444336_10156"/>
<reference evidence="7 8" key="1">
    <citation type="submission" date="2016-10" db="EMBL/GenBank/DDBJ databases">
        <authorList>
            <person name="de Groot N.N."/>
        </authorList>
    </citation>
    <scope>NUCLEOTIDE SEQUENCE [LARGE SCALE GENOMIC DNA]</scope>
    <source>
        <strain evidence="7 8">DSM 17890</strain>
    </source>
</reference>
<proteinExistence type="predicted"/>
<feature type="transmembrane region" description="Helical" evidence="5">
    <location>
        <begin position="173"/>
        <end position="192"/>
    </location>
</feature>
<dbReference type="Pfam" id="PF01794">
    <property type="entry name" value="Ferric_reduct"/>
    <property type="match status" value="1"/>
</dbReference>
<evidence type="ECO:0000256" key="5">
    <source>
        <dbReference type="SAM" id="Phobius"/>
    </source>
</evidence>
<name>A0A1H2QHW6_9RHOB</name>
<keyword evidence="8" id="KW-1185">Reference proteome</keyword>
<dbReference type="EMBL" id="FNMZ01000001">
    <property type="protein sequence ID" value="SDW06675.1"/>
    <property type="molecule type" value="Genomic_DNA"/>
</dbReference>
<evidence type="ECO:0000313" key="8">
    <source>
        <dbReference type="Proteomes" id="UP000199118"/>
    </source>
</evidence>
<feature type="transmembrane region" description="Helical" evidence="5">
    <location>
        <begin position="144"/>
        <end position="167"/>
    </location>
</feature>
<dbReference type="Proteomes" id="UP000199118">
    <property type="component" value="Unassembled WGS sequence"/>
</dbReference>
<evidence type="ECO:0000256" key="2">
    <source>
        <dbReference type="ARBA" id="ARBA00022692"/>
    </source>
</evidence>
<evidence type="ECO:0000256" key="4">
    <source>
        <dbReference type="ARBA" id="ARBA00023136"/>
    </source>
</evidence>
<evidence type="ECO:0000313" key="7">
    <source>
        <dbReference type="EMBL" id="SDW06675.1"/>
    </source>
</evidence>
<dbReference type="RefSeq" id="WP_218133310.1">
    <property type="nucleotide sequence ID" value="NZ_FNMZ01000001.1"/>
</dbReference>
<keyword evidence="4 5" id="KW-0472">Membrane</keyword>
<dbReference type="GO" id="GO:0016020">
    <property type="term" value="C:membrane"/>
    <property type="evidence" value="ECO:0007669"/>
    <property type="project" value="UniProtKB-SubCell"/>
</dbReference>
<evidence type="ECO:0000256" key="3">
    <source>
        <dbReference type="ARBA" id="ARBA00022989"/>
    </source>
</evidence>
<feature type="transmembrane region" description="Helical" evidence="5">
    <location>
        <begin position="73"/>
        <end position="94"/>
    </location>
</feature>
<keyword evidence="3 5" id="KW-1133">Transmembrane helix</keyword>
<sequence length="205" mass="21313">MRRLPPTLVRAALAVAIALPLAVAGTSPLLAWRGPVYIAGCFAGVIGLALLLVQPLLAAGALPGAEGRRGRRLHAWVGAGLVAAVVLHVGALWLTSPPDVIDALLLRSPTPFSVWGVAAMWAVFATGLLAAFRRRLTRRLGPGLWRRGHLLLGALIAAGVILHAMLIDGIMEGWTKAGLCALVAAAAARAILAGRRRRPAAGRGR</sequence>
<gene>
    <name evidence="7" type="ORF">SAMN05444336_10156</name>
</gene>
<evidence type="ECO:0000256" key="1">
    <source>
        <dbReference type="ARBA" id="ARBA00004141"/>
    </source>
</evidence>